<protein>
    <submittedName>
        <fullName evidence="1">Uncharacterized protein</fullName>
    </submittedName>
</protein>
<keyword evidence="2" id="KW-1185">Reference proteome</keyword>
<evidence type="ECO:0000313" key="1">
    <source>
        <dbReference type="EMBL" id="KAF9652269.1"/>
    </source>
</evidence>
<reference evidence="1" key="2">
    <citation type="journal article" date="2020" name="Nat. Commun.">
        <title>Large-scale genome sequencing of mycorrhizal fungi provides insights into the early evolution of symbiotic traits.</title>
        <authorList>
            <person name="Miyauchi S."/>
            <person name="Kiss E."/>
            <person name="Kuo A."/>
            <person name="Drula E."/>
            <person name="Kohler A."/>
            <person name="Sanchez-Garcia M."/>
            <person name="Morin E."/>
            <person name="Andreopoulos B."/>
            <person name="Barry K.W."/>
            <person name="Bonito G."/>
            <person name="Buee M."/>
            <person name="Carver A."/>
            <person name="Chen C."/>
            <person name="Cichocki N."/>
            <person name="Clum A."/>
            <person name="Culley D."/>
            <person name="Crous P.W."/>
            <person name="Fauchery L."/>
            <person name="Girlanda M."/>
            <person name="Hayes R.D."/>
            <person name="Keri Z."/>
            <person name="LaButti K."/>
            <person name="Lipzen A."/>
            <person name="Lombard V."/>
            <person name="Magnuson J."/>
            <person name="Maillard F."/>
            <person name="Murat C."/>
            <person name="Nolan M."/>
            <person name="Ohm R.A."/>
            <person name="Pangilinan J."/>
            <person name="Pereira M.F."/>
            <person name="Perotto S."/>
            <person name="Peter M."/>
            <person name="Pfister S."/>
            <person name="Riley R."/>
            <person name="Sitrit Y."/>
            <person name="Stielow J.B."/>
            <person name="Szollosi G."/>
            <person name="Zifcakova L."/>
            <person name="Stursova M."/>
            <person name="Spatafora J.W."/>
            <person name="Tedersoo L."/>
            <person name="Vaario L.M."/>
            <person name="Yamada A."/>
            <person name="Yan M."/>
            <person name="Wang P."/>
            <person name="Xu J."/>
            <person name="Bruns T."/>
            <person name="Baldrian P."/>
            <person name="Vilgalys R."/>
            <person name="Dunand C."/>
            <person name="Henrissat B."/>
            <person name="Grigoriev I.V."/>
            <person name="Hibbett D."/>
            <person name="Nagy L.G."/>
            <person name="Martin F.M."/>
        </authorList>
    </citation>
    <scope>NUCLEOTIDE SEQUENCE</scope>
    <source>
        <strain evidence="1">P2</strain>
    </source>
</reference>
<accession>A0ACB6ZRZ6</accession>
<organism evidence="1 2">
    <name type="scientific">Thelephora ganbajun</name>
    <name type="common">Ganba fungus</name>
    <dbReference type="NCBI Taxonomy" id="370292"/>
    <lineage>
        <taxon>Eukaryota</taxon>
        <taxon>Fungi</taxon>
        <taxon>Dikarya</taxon>
        <taxon>Basidiomycota</taxon>
        <taxon>Agaricomycotina</taxon>
        <taxon>Agaricomycetes</taxon>
        <taxon>Thelephorales</taxon>
        <taxon>Thelephoraceae</taxon>
        <taxon>Thelephora</taxon>
    </lineage>
</organism>
<reference evidence="1" key="1">
    <citation type="submission" date="2019-10" db="EMBL/GenBank/DDBJ databases">
        <authorList>
            <consortium name="DOE Joint Genome Institute"/>
            <person name="Kuo A."/>
            <person name="Miyauchi S."/>
            <person name="Kiss E."/>
            <person name="Drula E."/>
            <person name="Kohler A."/>
            <person name="Sanchez-Garcia M."/>
            <person name="Andreopoulos B."/>
            <person name="Barry K.W."/>
            <person name="Bonito G."/>
            <person name="Buee M."/>
            <person name="Carver A."/>
            <person name="Chen C."/>
            <person name="Cichocki N."/>
            <person name="Clum A."/>
            <person name="Culley D."/>
            <person name="Crous P.W."/>
            <person name="Fauchery L."/>
            <person name="Girlanda M."/>
            <person name="Hayes R."/>
            <person name="Keri Z."/>
            <person name="Labutti K."/>
            <person name="Lipzen A."/>
            <person name="Lombard V."/>
            <person name="Magnuson J."/>
            <person name="Maillard F."/>
            <person name="Morin E."/>
            <person name="Murat C."/>
            <person name="Nolan M."/>
            <person name="Ohm R."/>
            <person name="Pangilinan J."/>
            <person name="Pereira M."/>
            <person name="Perotto S."/>
            <person name="Peter M."/>
            <person name="Riley R."/>
            <person name="Sitrit Y."/>
            <person name="Stielow B."/>
            <person name="Szollosi G."/>
            <person name="Zifcakova L."/>
            <person name="Stursova M."/>
            <person name="Spatafora J.W."/>
            <person name="Tedersoo L."/>
            <person name="Vaario L.-M."/>
            <person name="Yamada A."/>
            <person name="Yan M."/>
            <person name="Wang P."/>
            <person name="Xu J."/>
            <person name="Bruns T."/>
            <person name="Baldrian P."/>
            <person name="Vilgalys R."/>
            <person name="Henrissat B."/>
            <person name="Grigoriev I.V."/>
            <person name="Hibbett D."/>
            <person name="Nagy L.G."/>
            <person name="Martin F.M."/>
        </authorList>
    </citation>
    <scope>NUCLEOTIDE SEQUENCE</scope>
    <source>
        <strain evidence="1">P2</strain>
    </source>
</reference>
<sequence>MTSTMSIATPRQHSKPKNSKKPRLTPKQCREVTDHWKTSVGTDQAKILVREYIAPGRLPSAKETAYRVHNDFTYRLQQDYSVSYAHSNTGGRRNPGRGDGQTWNGDSFICAGQVDSDYSNVDPFIESCMMNCGDYCDQESTRPRTIEISLADVPMKVRKPKQRKARGYEALPSAPRAPSILPSELGEPSFHQDFETMSNFSWDAMTSDNLSVFSEEDWEDLESAYTHDTLDYELDRDLRLLRIARNDSDSSTSSPSTTPPQRTYAQALANKT</sequence>
<name>A0ACB6ZRZ6_THEGA</name>
<proteinExistence type="predicted"/>
<dbReference type="Proteomes" id="UP000886501">
    <property type="component" value="Unassembled WGS sequence"/>
</dbReference>
<gene>
    <name evidence="1" type="ORF">BDM02DRAFT_2899345</name>
</gene>
<comment type="caution">
    <text evidence="1">The sequence shown here is derived from an EMBL/GenBank/DDBJ whole genome shotgun (WGS) entry which is preliminary data.</text>
</comment>
<evidence type="ECO:0000313" key="2">
    <source>
        <dbReference type="Proteomes" id="UP000886501"/>
    </source>
</evidence>
<dbReference type="EMBL" id="MU117969">
    <property type="protein sequence ID" value="KAF9652269.1"/>
    <property type="molecule type" value="Genomic_DNA"/>
</dbReference>